<evidence type="ECO:0000256" key="9">
    <source>
        <dbReference type="ARBA" id="ARBA00022946"/>
    </source>
</evidence>
<dbReference type="FunFam" id="2.60.260.20:FF:000005">
    <property type="entry name" value="Chaperone protein dnaJ 1, mitochondrial"/>
    <property type="match status" value="1"/>
</dbReference>
<keyword evidence="20" id="KW-1185">Reference proteome</keyword>
<evidence type="ECO:0000256" key="15">
    <source>
        <dbReference type="ARBA" id="ARBA00093620"/>
    </source>
</evidence>
<feature type="domain" description="J" evidence="18">
    <location>
        <begin position="49"/>
        <end position="114"/>
    </location>
</feature>
<dbReference type="FunFam" id="2.10.230.10:FF:000003">
    <property type="entry name" value="dnaJ homolog subfamily A member 3, mitochondrial"/>
    <property type="match status" value="1"/>
</dbReference>
<dbReference type="GO" id="GO:0007005">
    <property type="term" value="P:mitochondrion organization"/>
    <property type="evidence" value="ECO:0007669"/>
    <property type="project" value="TreeGrafter"/>
</dbReference>
<evidence type="ECO:0000256" key="6">
    <source>
        <dbReference type="ARBA" id="ARBA00022771"/>
    </source>
</evidence>
<keyword evidence="8 16" id="KW-0862">Zinc</keyword>
<dbReference type="SMART" id="SM00271">
    <property type="entry name" value="DnaJ"/>
    <property type="match status" value="1"/>
</dbReference>
<evidence type="ECO:0000256" key="8">
    <source>
        <dbReference type="ARBA" id="ARBA00022833"/>
    </source>
</evidence>
<dbReference type="FunFam" id="1.10.287.110:FF:000075">
    <property type="entry name" value="Uncharacterized protein, isoform D"/>
    <property type="match status" value="1"/>
</dbReference>
<dbReference type="InterPro" id="IPR001623">
    <property type="entry name" value="DnaJ_domain"/>
</dbReference>
<dbReference type="CDD" id="cd10747">
    <property type="entry name" value="DnaJ_C"/>
    <property type="match status" value="1"/>
</dbReference>
<evidence type="ECO:0000256" key="7">
    <source>
        <dbReference type="ARBA" id="ARBA00022787"/>
    </source>
</evidence>
<evidence type="ECO:0000256" key="14">
    <source>
        <dbReference type="ARBA" id="ARBA00080150"/>
    </source>
</evidence>
<evidence type="ECO:0000256" key="11">
    <source>
        <dbReference type="ARBA" id="ARBA00023128"/>
    </source>
</evidence>
<dbReference type="GO" id="GO:0005524">
    <property type="term" value="F:ATP binding"/>
    <property type="evidence" value="ECO:0007669"/>
    <property type="project" value="InterPro"/>
</dbReference>
<evidence type="ECO:0000256" key="4">
    <source>
        <dbReference type="ARBA" id="ARBA00022723"/>
    </source>
</evidence>
<dbReference type="Pfam" id="PF00684">
    <property type="entry name" value="DnaJ_CXXCXGXG"/>
    <property type="match status" value="1"/>
</dbReference>
<sequence length="447" mass="49075">MLLKPLWRHGAAVFARQQNVVSIGARSVLLSEPDSTRKFHTSRALLKRDYYEILGVARNASAKDVKKAYYQLAKKYHPDTNKGDKDAAKKFQEVSEAYEVLSDDSKRKHYDQFGTASSQGFGGGPTGGRAGSGAYQQYQYQSNIDPEELFRTIFGDFGQGRSNFDPFGAQETSFGFGRAQEVILKMSFEEAARGVAKDVTVNVADTCPKCEGSRCETGTKAQVCQFCHGTGMETISTGPFVMRSTCRKCGGTRMHIPYKCSECEGKGETVQRKTVTIPVPAGVEDGQTIRTSVGRKELFVTIRVAQSRVFKRDGSDIHSDVPVSIAQAVLGGSVNVTGIYEDIRLKISPGTSSHTKIRISGKGLKRVNARGNGDHYVNIKIEVPTSLTPEMKALMQAFAEVDKNSERFGSVGDSKSKDQTRGEKVNDKDADDGILSKIKKAIFEWLR</sequence>
<dbReference type="GO" id="GO:0005741">
    <property type="term" value="C:mitochondrial outer membrane"/>
    <property type="evidence" value="ECO:0007669"/>
    <property type="project" value="UniProtKB-SubCell"/>
</dbReference>
<dbReference type="GO" id="GO:0008270">
    <property type="term" value="F:zinc ion binding"/>
    <property type="evidence" value="ECO:0007669"/>
    <property type="project" value="UniProtKB-KW"/>
</dbReference>
<dbReference type="RefSeq" id="XP_003737482.1">
    <property type="nucleotide sequence ID" value="XM_003737434.2"/>
</dbReference>
<dbReference type="PROSITE" id="PS51188">
    <property type="entry name" value="ZF_CR"/>
    <property type="match status" value="1"/>
</dbReference>
<evidence type="ECO:0000259" key="19">
    <source>
        <dbReference type="PROSITE" id="PS51188"/>
    </source>
</evidence>
<dbReference type="InterPro" id="IPR012724">
    <property type="entry name" value="DnaJ"/>
</dbReference>
<dbReference type="PANTHER" id="PTHR44145:SF3">
    <property type="entry name" value="DNAJ HOMOLOG SUBFAMILY A MEMBER 3, MITOCHONDRIAL"/>
    <property type="match status" value="1"/>
</dbReference>
<proteinExistence type="inferred from homology"/>
<keyword evidence="9" id="KW-0809">Transit peptide</keyword>
<feature type="domain" description="CR-type" evidence="19">
    <location>
        <begin position="194"/>
        <end position="272"/>
    </location>
</feature>
<keyword evidence="7" id="KW-1000">Mitochondrion outer membrane</keyword>
<evidence type="ECO:0000256" key="5">
    <source>
        <dbReference type="ARBA" id="ARBA00022737"/>
    </source>
</evidence>
<feature type="zinc finger region" description="CR-type" evidence="16">
    <location>
        <begin position="194"/>
        <end position="272"/>
    </location>
</feature>
<evidence type="ECO:0000256" key="2">
    <source>
        <dbReference type="ARBA" id="ARBA00022473"/>
    </source>
</evidence>
<evidence type="ECO:0000256" key="13">
    <source>
        <dbReference type="ARBA" id="ARBA00023186"/>
    </source>
</evidence>
<dbReference type="Proteomes" id="UP000694867">
    <property type="component" value="Unplaced"/>
</dbReference>
<reference evidence="21" key="1">
    <citation type="submission" date="2025-08" db="UniProtKB">
        <authorList>
            <consortium name="RefSeq"/>
        </authorList>
    </citation>
    <scope>IDENTIFICATION</scope>
</reference>
<dbReference type="PRINTS" id="PR00625">
    <property type="entry name" value="JDOMAIN"/>
</dbReference>
<dbReference type="GO" id="GO:0051082">
    <property type="term" value="F:unfolded protein binding"/>
    <property type="evidence" value="ECO:0007669"/>
    <property type="project" value="InterPro"/>
</dbReference>
<feature type="compositionally biased region" description="Basic and acidic residues" evidence="17">
    <location>
        <begin position="414"/>
        <end position="428"/>
    </location>
</feature>
<keyword evidence="2" id="KW-0217">Developmental protein</keyword>
<dbReference type="Gene3D" id="2.60.260.20">
    <property type="entry name" value="Urease metallochaperone UreE, N-terminal domain"/>
    <property type="match status" value="2"/>
</dbReference>
<gene>
    <name evidence="21" type="primary">LOC100909243</name>
</gene>
<accession>A0AAJ6QK48</accession>
<comment type="subcellular location">
    <subcellularLocation>
        <location evidence="1">Mitochondrion outer membrane</location>
    </subcellularLocation>
</comment>
<dbReference type="PROSITE" id="PS00636">
    <property type="entry name" value="DNAJ_1"/>
    <property type="match status" value="1"/>
</dbReference>
<dbReference type="Gene3D" id="1.10.287.110">
    <property type="entry name" value="DnaJ domain"/>
    <property type="match status" value="1"/>
</dbReference>
<protein>
    <recommendedName>
        <fullName evidence="15">DnaJ homolog l(2)tid, mitochondrial</fullName>
    </recommendedName>
    <alternativeName>
        <fullName evidence="14">Protein lethal(2)tumorous imaginal discs</fullName>
    </alternativeName>
</protein>
<dbReference type="SUPFAM" id="SSF57938">
    <property type="entry name" value="DnaJ/Hsp40 cysteine-rich domain"/>
    <property type="match status" value="1"/>
</dbReference>
<dbReference type="HAMAP" id="MF_01152">
    <property type="entry name" value="DnaJ"/>
    <property type="match status" value="1"/>
</dbReference>
<dbReference type="InterPro" id="IPR036410">
    <property type="entry name" value="HSP_DnaJ_Cys-rich_dom_sf"/>
</dbReference>
<keyword evidence="12" id="KW-0472">Membrane</keyword>
<evidence type="ECO:0000256" key="12">
    <source>
        <dbReference type="ARBA" id="ARBA00023136"/>
    </source>
</evidence>
<dbReference type="SUPFAM" id="SSF46565">
    <property type="entry name" value="Chaperone J-domain"/>
    <property type="match status" value="1"/>
</dbReference>
<dbReference type="InterPro" id="IPR018253">
    <property type="entry name" value="DnaJ_domain_CS"/>
</dbReference>
<evidence type="ECO:0000256" key="10">
    <source>
        <dbReference type="ARBA" id="ARBA00022990"/>
    </source>
</evidence>
<dbReference type="CDD" id="cd06257">
    <property type="entry name" value="DnaJ"/>
    <property type="match status" value="1"/>
</dbReference>
<evidence type="ECO:0000313" key="21">
    <source>
        <dbReference type="RefSeq" id="XP_003737482.1"/>
    </source>
</evidence>
<dbReference type="PANTHER" id="PTHR44145">
    <property type="entry name" value="DNAJ HOMOLOG SUBFAMILY A MEMBER 3, MITOCHONDRIAL"/>
    <property type="match status" value="1"/>
</dbReference>
<dbReference type="GO" id="GO:0031072">
    <property type="term" value="F:heat shock protein binding"/>
    <property type="evidence" value="ECO:0007669"/>
    <property type="project" value="InterPro"/>
</dbReference>
<keyword evidence="11" id="KW-0496">Mitochondrion</keyword>
<dbReference type="GO" id="GO:0005829">
    <property type="term" value="C:cytosol"/>
    <property type="evidence" value="ECO:0007669"/>
    <property type="project" value="UniProtKB-ARBA"/>
</dbReference>
<keyword evidence="4 16" id="KW-0479">Metal-binding</keyword>
<evidence type="ECO:0000256" key="1">
    <source>
        <dbReference type="ARBA" id="ARBA00004294"/>
    </source>
</evidence>
<keyword evidence="6 16" id="KW-0863">Zinc-finger</keyword>
<feature type="region of interest" description="Disordered" evidence="17">
    <location>
        <begin position="408"/>
        <end position="430"/>
    </location>
</feature>
<dbReference type="InterPro" id="IPR001305">
    <property type="entry name" value="HSP_DnaJ_Cys-rich_dom"/>
</dbReference>
<dbReference type="SUPFAM" id="SSF49493">
    <property type="entry name" value="HSP40/DnaJ peptide-binding domain"/>
    <property type="match status" value="2"/>
</dbReference>
<dbReference type="Pfam" id="PF00226">
    <property type="entry name" value="DnaJ"/>
    <property type="match status" value="1"/>
</dbReference>
<dbReference type="GO" id="GO:0043066">
    <property type="term" value="P:negative regulation of apoptotic process"/>
    <property type="evidence" value="ECO:0007669"/>
    <property type="project" value="TreeGrafter"/>
</dbReference>
<dbReference type="GO" id="GO:0009408">
    <property type="term" value="P:response to heat"/>
    <property type="evidence" value="ECO:0007669"/>
    <property type="project" value="InterPro"/>
</dbReference>
<dbReference type="InterPro" id="IPR036869">
    <property type="entry name" value="J_dom_sf"/>
</dbReference>
<evidence type="ECO:0000256" key="17">
    <source>
        <dbReference type="SAM" id="MobiDB-lite"/>
    </source>
</evidence>
<evidence type="ECO:0000256" key="16">
    <source>
        <dbReference type="PROSITE-ProRule" id="PRU00546"/>
    </source>
</evidence>
<dbReference type="GO" id="GO:0006457">
    <property type="term" value="P:protein folding"/>
    <property type="evidence" value="ECO:0007669"/>
    <property type="project" value="InterPro"/>
</dbReference>
<evidence type="ECO:0000313" key="20">
    <source>
        <dbReference type="Proteomes" id="UP000694867"/>
    </source>
</evidence>
<dbReference type="InterPro" id="IPR051938">
    <property type="entry name" value="Apopto_cytoskel_mod"/>
</dbReference>
<evidence type="ECO:0000259" key="18">
    <source>
        <dbReference type="PROSITE" id="PS50076"/>
    </source>
</evidence>
<dbReference type="Pfam" id="PF01556">
    <property type="entry name" value="DnaJ_C"/>
    <property type="match status" value="1"/>
</dbReference>
<evidence type="ECO:0000256" key="3">
    <source>
        <dbReference type="ARBA" id="ARBA00022481"/>
    </source>
</evidence>
<dbReference type="Gene3D" id="2.10.230.10">
    <property type="entry name" value="Heat shock protein DnaJ, cysteine-rich domain"/>
    <property type="match status" value="1"/>
</dbReference>
<name>A0AAJ6QK48_9ACAR</name>
<keyword evidence="10" id="KW-0007">Acetylation</keyword>
<keyword evidence="3" id="KW-0488">Methylation</keyword>
<dbReference type="KEGG" id="goe:100909243"/>
<dbReference type="GeneID" id="100909243"/>
<keyword evidence="5" id="KW-0677">Repeat</keyword>
<keyword evidence="13" id="KW-0143">Chaperone</keyword>
<dbReference type="GO" id="GO:0005102">
    <property type="term" value="F:signaling receptor binding"/>
    <property type="evidence" value="ECO:0007669"/>
    <property type="project" value="UniProtKB-ARBA"/>
</dbReference>
<dbReference type="InterPro" id="IPR002939">
    <property type="entry name" value="DnaJ_C"/>
</dbReference>
<organism evidence="20 21">
    <name type="scientific">Galendromus occidentalis</name>
    <name type="common">western predatory mite</name>
    <dbReference type="NCBI Taxonomy" id="34638"/>
    <lineage>
        <taxon>Eukaryota</taxon>
        <taxon>Metazoa</taxon>
        <taxon>Ecdysozoa</taxon>
        <taxon>Arthropoda</taxon>
        <taxon>Chelicerata</taxon>
        <taxon>Arachnida</taxon>
        <taxon>Acari</taxon>
        <taxon>Parasitiformes</taxon>
        <taxon>Mesostigmata</taxon>
        <taxon>Gamasina</taxon>
        <taxon>Phytoseioidea</taxon>
        <taxon>Phytoseiidae</taxon>
        <taxon>Typhlodrominae</taxon>
        <taxon>Galendromus</taxon>
    </lineage>
</organism>
<dbReference type="PROSITE" id="PS50076">
    <property type="entry name" value="DNAJ_2"/>
    <property type="match status" value="1"/>
</dbReference>
<dbReference type="AlphaFoldDB" id="A0AAJ6QK48"/>
<dbReference type="CDD" id="cd10719">
    <property type="entry name" value="DnaJ_zf"/>
    <property type="match status" value="1"/>
</dbReference>
<dbReference type="InterPro" id="IPR008971">
    <property type="entry name" value="HSP40/DnaJ_pept-bd"/>
</dbReference>